<dbReference type="SUPFAM" id="SSF51735">
    <property type="entry name" value="NAD(P)-binding Rossmann-fold domains"/>
    <property type="match status" value="1"/>
</dbReference>
<keyword evidence="3" id="KW-0560">Oxidoreductase</keyword>
<evidence type="ECO:0000256" key="4">
    <source>
        <dbReference type="SAM" id="MobiDB-lite"/>
    </source>
</evidence>
<dbReference type="Pfam" id="PF05368">
    <property type="entry name" value="NmrA"/>
    <property type="match status" value="1"/>
</dbReference>
<sequence>MGKVAVAGGSSGLGRAMVDALREATTHDFIILSRTATAPDTRAVTYSDTDALVRLLESEQIDTVISCLPIDGDESGQAQLNLIEAANLSKSTKRFLPSEFGMVYREDNIAHIPSYHWKLKAVDALEKTDLEFSLVSIGLFLDYWAAPRIPTHLRAANIIIDPENNAAIVPGDGNTPMVLTHSTDAAKFTIAMLDLPHWKRRHSIVANRTTLNDAVKLAEEVKGTKFDVKYFSVEQMERGEFDLTPSMKKVLPEEMQGGLINMLALSGIGLAQGSNDLDGKYITFSIEEHRLEDYKQTRTGSAAEPSLQQTSNMASTKLSTTTGLASLRGKGVEVHVGNQPPSDENTWTLPVKLISQHSEYFKAACLWNMAGKISLPEQDPIIFGLFVEWIYYETYESITFEPSPSIHAKCWVLADYLLCDELKDYAMCGLFDDHVEKGMLFGSSNLRQFYMDFVVDHFADKRMLRGNTAEWDEILQNDPEARLKLLENMRSPSVTYTKSLEDYQTVNEPQGDSRLRMDVGLAGLSIAEKKTDIATTEHTSNNELSQKTEGSQLSVDAPAFVPAEPLQNAKGEEDADSMDGLNSVVDSGLSPNGSATSDESESERMTK</sequence>
<evidence type="ECO:0000259" key="5">
    <source>
        <dbReference type="Pfam" id="PF05368"/>
    </source>
</evidence>
<dbReference type="Gene3D" id="3.30.710.10">
    <property type="entry name" value="Potassium Channel Kv1.1, Chain A"/>
    <property type="match status" value="1"/>
</dbReference>
<dbReference type="InterPro" id="IPR051609">
    <property type="entry name" value="NmrA/Isoflavone_reductase-like"/>
</dbReference>
<reference evidence="6" key="1">
    <citation type="journal article" date="2013" name="ACS Chem. Biol.">
        <title>Two related pyrrolidinedione synthetase loci in Fusarium heterosporum ATCC 74349 produce divergent metabolites.</title>
        <authorList>
            <person name="Kakule T.B."/>
            <person name="Sardar D."/>
            <person name="Lin Z."/>
            <person name="Schmidt E.W."/>
        </authorList>
    </citation>
    <scope>NUCLEOTIDE SEQUENCE</scope>
    <source>
        <strain evidence="6">ATCC 74349</strain>
    </source>
</reference>
<dbReference type="GO" id="GO:0016491">
    <property type="term" value="F:oxidoreductase activity"/>
    <property type="evidence" value="ECO:0007669"/>
    <property type="project" value="UniProtKB-KW"/>
</dbReference>
<dbReference type="EMBL" id="KC439347">
    <property type="protein sequence ID" value="AGO86664.1"/>
    <property type="molecule type" value="Genomic_DNA"/>
</dbReference>
<dbReference type="PANTHER" id="PTHR47706">
    <property type="entry name" value="NMRA-LIKE FAMILY PROTEIN"/>
    <property type="match status" value="1"/>
</dbReference>
<dbReference type="InterPro" id="IPR011333">
    <property type="entry name" value="SKP1/BTB/POZ_sf"/>
</dbReference>
<evidence type="ECO:0000256" key="1">
    <source>
        <dbReference type="ARBA" id="ARBA00005725"/>
    </source>
</evidence>
<evidence type="ECO:0000256" key="3">
    <source>
        <dbReference type="ARBA" id="ARBA00023002"/>
    </source>
</evidence>
<dbReference type="InterPro" id="IPR036291">
    <property type="entry name" value="NAD(P)-bd_dom_sf"/>
</dbReference>
<evidence type="ECO:0000256" key="2">
    <source>
        <dbReference type="ARBA" id="ARBA00022857"/>
    </source>
</evidence>
<name>S4W4F8_FUSHE</name>
<feature type="domain" description="NmrA-like" evidence="5">
    <location>
        <begin position="47"/>
        <end position="236"/>
    </location>
</feature>
<dbReference type="AlphaFoldDB" id="S4W4F8"/>
<organism evidence="6">
    <name type="scientific">Fusarium heterosporum</name>
    <dbReference type="NCBI Taxonomy" id="42747"/>
    <lineage>
        <taxon>Eukaryota</taxon>
        <taxon>Fungi</taxon>
        <taxon>Dikarya</taxon>
        <taxon>Ascomycota</taxon>
        <taxon>Pezizomycotina</taxon>
        <taxon>Sordariomycetes</taxon>
        <taxon>Hypocreomycetidae</taxon>
        <taxon>Hypocreales</taxon>
        <taxon>Nectriaceae</taxon>
        <taxon>Fusarium</taxon>
        <taxon>Fusarium heterosporum species complex</taxon>
    </lineage>
</organism>
<dbReference type="SUPFAM" id="SSF54695">
    <property type="entry name" value="POZ domain"/>
    <property type="match status" value="1"/>
</dbReference>
<comment type="similarity">
    <text evidence="1">Belongs to the NmrA-type oxidoreductase family. Isoflavone reductase subfamily.</text>
</comment>
<feature type="compositionally biased region" description="Polar residues" evidence="4">
    <location>
        <begin position="533"/>
        <end position="554"/>
    </location>
</feature>
<dbReference type="PANTHER" id="PTHR47706:SF4">
    <property type="entry name" value="NMRA-LIKE DOMAIN-CONTAINING PROTEIN"/>
    <property type="match status" value="1"/>
</dbReference>
<keyword evidence="2" id="KW-0521">NADP</keyword>
<dbReference type="InterPro" id="IPR008030">
    <property type="entry name" value="NmrA-like"/>
</dbReference>
<dbReference type="Gene3D" id="3.90.25.10">
    <property type="entry name" value="UDP-galactose 4-epimerase, domain 1"/>
    <property type="match status" value="1"/>
</dbReference>
<proteinExistence type="inferred from homology"/>
<feature type="region of interest" description="Disordered" evidence="4">
    <location>
        <begin position="532"/>
        <end position="607"/>
    </location>
</feature>
<protein>
    <submittedName>
        <fullName evidence="6">Putative SDR family protein</fullName>
    </submittedName>
</protein>
<accession>S4W4F8</accession>
<dbReference type="Gene3D" id="3.40.50.720">
    <property type="entry name" value="NAD(P)-binding Rossmann-like Domain"/>
    <property type="match status" value="1"/>
</dbReference>
<evidence type="ECO:0000313" key="6">
    <source>
        <dbReference type="EMBL" id="AGO86664.1"/>
    </source>
</evidence>
<gene>
    <name evidence="6" type="primary">eqx11</name>
</gene>